<sequence length="103" mass="12033">MDDKYEVNSRIFKALSDVNRLKIIDLLSYEEKCGCKILEHFNFTQPTLSHHMKVLIECGLVEARKCGTWNYYKISNESAKELIKFIKSITNKDMDINGNEIEQ</sequence>
<accession>A0A8I0A510</accession>
<dbReference type="InterPro" id="IPR036388">
    <property type="entry name" value="WH-like_DNA-bd_sf"/>
</dbReference>
<dbReference type="SMART" id="SM00418">
    <property type="entry name" value="HTH_ARSR"/>
    <property type="match status" value="1"/>
</dbReference>
<dbReference type="PROSITE" id="PS50987">
    <property type="entry name" value="HTH_ARSR_2"/>
    <property type="match status" value="1"/>
</dbReference>
<feature type="domain" description="HTH arsR-type" evidence="4">
    <location>
        <begin position="1"/>
        <end position="94"/>
    </location>
</feature>
<evidence type="ECO:0000256" key="3">
    <source>
        <dbReference type="ARBA" id="ARBA00023163"/>
    </source>
</evidence>
<dbReference type="AlphaFoldDB" id="A0A8I0A510"/>
<dbReference type="PRINTS" id="PR00778">
    <property type="entry name" value="HTHARSR"/>
</dbReference>
<organism evidence="5 6">
    <name type="scientific">Clostridium lentum</name>
    <dbReference type="NCBI Taxonomy" id="2763037"/>
    <lineage>
        <taxon>Bacteria</taxon>
        <taxon>Bacillati</taxon>
        <taxon>Bacillota</taxon>
        <taxon>Clostridia</taxon>
        <taxon>Eubacteriales</taxon>
        <taxon>Clostridiaceae</taxon>
        <taxon>Clostridium</taxon>
    </lineage>
</organism>
<dbReference type="RefSeq" id="WP_186834563.1">
    <property type="nucleotide sequence ID" value="NZ_JACOOQ010000002.1"/>
</dbReference>
<dbReference type="InterPro" id="IPR051081">
    <property type="entry name" value="HTH_MetalResp_TranReg"/>
</dbReference>
<reference evidence="5" key="1">
    <citation type="submission" date="2020-08" db="EMBL/GenBank/DDBJ databases">
        <title>Genome public.</title>
        <authorList>
            <person name="Liu C."/>
            <person name="Sun Q."/>
        </authorList>
    </citation>
    <scope>NUCLEOTIDE SEQUENCE</scope>
    <source>
        <strain evidence="5">NSJ-42</strain>
    </source>
</reference>
<evidence type="ECO:0000313" key="5">
    <source>
        <dbReference type="EMBL" id="MBC5639225.1"/>
    </source>
</evidence>
<dbReference type="Proteomes" id="UP000662088">
    <property type="component" value="Unassembled WGS sequence"/>
</dbReference>
<dbReference type="InterPro" id="IPR001845">
    <property type="entry name" value="HTH_ArsR_DNA-bd_dom"/>
</dbReference>
<protein>
    <submittedName>
        <fullName evidence="5">Winged helix-turn-helix transcriptional regulator</fullName>
    </submittedName>
</protein>
<dbReference type="SUPFAM" id="SSF46785">
    <property type="entry name" value="Winged helix' DNA-binding domain"/>
    <property type="match status" value="1"/>
</dbReference>
<dbReference type="PANTHER" id="PTHR33154">
    <property type="entry name" value="TRANSCRIPTIONAL REGULATOR, ARSR FAMILY"/>
    <property type="match status" value="1"/>
</dbReference>
<dbReference type="CDD" id="cd00090">
    <property type="entry name" value="HTH_ARSR"/>
    <property type="match status" value="1"/>
</dbReference>
<keyword evidence="3" id="KW-0804">Transcription</keyword>
<dbReference type="Gene3D" id="1.10.10.10">
    <property type="entry name" value="Winged helix-like DNA-binding domain superfamily/Winged helix DNA-binding domain"/>
    <property type="match status" value="1"/>
</dbReference>
<dbReference type="NCBIfam" id="NF033788">
    <property type="entry name" value="HTH_metalloreg"/>
    <property type="match status" value="1"/>
</dbReference>
<dbReference type="InterPro" id="IPR036390">
    <property type="entry name" value="WH_DNA-bd_sf"/>
</dbReference>
<evidence type="ECO:0000313" key="6">
    <source>
        <dbReference type="Proteomes" id="UP000662088"/>
    </source>
</evidence>
<name>A0A8I0A510_9CLOT</name>
<evidence type="ECO:0000256" key="1">
    <source>
        <dbReference type="ARBA" id="ARBA00023015"/>
    </source>
</evidence>
<dbReference type="PANTHER" id="PTHR33154:SF18">
    <property type="entry name" value="ARSENICAL RESISTANCE OPERON REPRESSOR"/>
    <property type="match status" value="1"/>
</dbReference>
<evidence type="ECO:0000256" key="2">
    <source>
        <dbReference type="ARBA" id="ARBA00023125"/>
    </source>
</evidence>
<comment type="caution">
    <text evidence="5">The sequence shown here is derived from an EMBL/GenBank/DDBJ whole genome shotgun (WGS) entry which is preliminary data.</text>
</comment>
<dbReference type="EMBL" id="JACOOQ010000002">
    <property type="protein sequence ID" value="MBC5639225.1"/>
    <property type="molecule type" value="Genomic_DNA"/>
</dbReference>
<dbReference type="InterPro" id="IPR011991">
    <property type="entry name" value="ArsR-like_HTH"/>
</dbReference>
<keyword evidence="2" id="KW-0238">DNA-binding</keyword>
<keyword evidence="1" id="KW-0805">Transcription regulation</keyword>
<evidence type="ECO:0000259" key="4">
    <source>
        <dbReference type="PROSITE" id="PS50987"/>
    </source>
</evidence>
<dbReference type="GO" id="GO:0003700">
    <property type="term" value="F:DNA-binding transcription factor activity"/>
    <property type="evidence" value="ECO:0007669"/>
    <property type="project" value="InterPro"/>
</dbReference>
<gene>
    <name evidence="5" type="ORF">H8R92_02020</name>
</gene>
<proteinExistence type="predicted"/>
<dbReference type="Pfam" id="PF01022">
    <property type="entry name" value="HTH_5"/>
    <property type="match status" value="1"/>
</dbReference>
<dbReference type="GO" id="GO:0003677">
    <property type="term" value="F:DNA binding"/>
    <property type="evidence" value="ECO:0007669"/>
    <property type="project" value="UniProtKB-KW"/>
</dbReference>
<keyword evidence="6" id="KW-1185">Reference proteome</keyword>